<gene>
    <name evidence="3" type="ORF">hbim_03981</name>
</gene>
<feature type="transmembrane region" description="Helical" evidence="2">
    <location>
        <begin position="111"/>
        <end position="128"/>
    </location>
</feature>
<accession>A0AAI8TWH0</accession>
<keyword evidence="2" id="KW-0812">Transmembrane</keyword>
<reference evidence="3" key="1">
    <citation type="submission" date="2023-03" db="EMBL/GenBank/DDBJ databases">
        <title>Draft genome sequence of a Mycolicibacterium mageritense strain H4_3_1 isolated from a hybrid biological-inorganic system reactor.</title>
        <authorList>
            <person name="Feng X."/>
            <person name="Kazama D."/>
            <person name="Sato K."/>
            <person name="Kobayashi H."/>
        </authorList>
    </citation>
    <scope>NUCLEOTIDE SEQUENCE</scope>
    <source>
        <strain evidence="3">H4_3_1</strain>
    </source>
</reference>
<organism evidence="3 4">
    <name type="scientific">Mycolicibacterium mageritense</name>
    <name type="common">Mycobacterium mageritense</name>
    <dbReference type="NCBI Taxonomy" id="53462"/>
    <lineage>
        <taxon>Bacteria</taxon>
        <taxon>Bacillati</taxon>
        <taxon>Actinomycetota</taxon>
        <taxon>Actinomycetes</taxon>
        <taxon>Mycobacteriales</taxon>
        <taxon>Mycobacteriaceae</taxon>
        <taxon>Mycolicibacterium</taxon>
    </lineage>
</organism>
<protein>
    <submittedName>
        <fullName evidence="3">Uncharacterized protein</fullName>
    </submittedName>
</protein>
<evidence type="ECO:0000313" key="3">
    <source>
        <dbReference type="EMBL" id="BDY30038.1"/>
    </source>
</evidence>
<dbReference type="EMBL" id="AP027452">
    <property type="protein sequence ID" value="BDY30038.1"/>
    <property type="molecule type" value="Genomic_DNA"/>
</dbReference>
<sequence>MLLSGLFDVALACAPIVAAAPAVAAIATGHTVFGSRGLMQRRLYRSLLIAEKLTPTVPGSRQIIAGVERDTMALAYLTQYPQRGKDIAHITLIGLGLLAAVVAYYLLPGGLVSRLVLLAVVVFAAAWLDRAVRNFARNDTVTRELFIHFGAPAELIRPRTDLITRTPRRTVATILGRAADVRDASAAPLSTVAAVNIVLAAGEVPWQAHVRTAAERVSGIDYRQRAKAASAQALTYSSRGYDWLLSRVADPLFLLRLTLLEMRERDRISQAHKVGDVYKAAWLTTHYRNERSRVDRQRSWLHTAHEQNVRSRRPLHSERDRTGFVG</sequence>
<keyword evidence="2" id="KW-0472">Membrane</keyword>
<feature type="transmembrane region" description="Helical" evidence="2">
    <location>
        <begin position="87"/>
        <end position="105"/>
    </location>
</feature>
<evidence type="ECO:0000256" key="2">
    <source>
        <dbReference type="SAM" id="Phobius"/>
    </source>
</evidence>
<keyword evidence="2" id="KW-1133">Transmembrane helix</keyword>
<proteinExistence type="predicted"/>
<evidence type="ECO:0000256" key="1">
    <source>
        <dbReference type="SAM" id="MobiDB-lite"/>
    </source>
</evidence>
<name>A0AAI8TWH0_MYCME</name>
<feature type="region of interest" description="Disordered" evidence="1">
    <location>
        <begin position="305"/>
        <end position="326"/>
    </location>
</feature>
<dbReference type="RefSeq" id="WP_276824491.1">
    <property type="nucleotide sequence ID" value="NZ_AP027452.1"/>
</dbReference>
<feature type="transmembrane region" description="Helical" evidence="2">
    <location>
        <begin position="6"/>
        <end position="33"/>
    </location>
</feature>
<dbReference type="AlphaFoldDB" id="A0AAI8TWH0"/>
<evidence type="ECO:0000313" key="4">
    <source>
        <dbReference type="Proteomes" id="UP001241092"/>
    </source>
</evidence>
<dbReference type="Proteomes" id="UP001241092">
    <property type="component" value="Chromosome"/>
</dbReference>